<name>A0A1X9YRR1_9BACT</name>
<gene>
    <name evidence="2" type="ORF">CA264_08890</name>
</gene>
<keyword evidence="3" id="KW-1185">Reference proteome</keyword>
<sequence length="210" mass="23332">MQQDSWAPLFNGETTSGWHSYGQPAAGAAWEVRAGALYLNTDAKAKGATGGDLVSAGVYGDFHLRLEWKIAPGGNSGLLFYVQEEPEKYTQSWQSGPEIQLLDNALHADAMIPNRRAGDLYDLLACTEETVKPAGAWNELELICDAGKVQVIQNGVQTLTAQLWNDAWQELIQQSKFKDFPDFGTYKSGRIALQDHGDEVWFRHIFIQEL</sequence>
<feature type="domain" description="3-keto-alpha-glucoside-1,2-lyase/3-keto-2-hydroxy-glucal hydratase" evidence="1">
    <location>
        <begin position="6"/>
        <end position="207"/>
    </location>
</feature>
<dbReference type="OrthoDB" id="9806233at2"/>
<organism evidence="2 3">
    <name type="scientific">Pontibacter actiniarum</name>
    <dbReference type="NCBI Taxonomy" id="323450"/>
    <lineage>
        <taxon>Bacteria</taxon>
        <taxon>Pseudomonadati</taxon>
        <taxon>Bacteroidota</taxon>
        <taxon>Cytophagia</taxon>
        <taxon>Cytophagales</taxon>
        <taxon>Hymenobacteraceae</taxon>
        <taxon>Pontibacter</taxon>
    </lineage>
</organism>
<dbReference type="KEGG" id="pact:CA264_08890"/>
<dbReference type="EMBL" id="CP021235">
    <property type="protein sequence ID" value="ARS35543.1"/>
    <property type="molecule type" value="Genomic_DNA"/>
</dbReference>
<dbReference type="Proteomes" id="UP000266292">
    <property type="component" value="Chromosome"/>
</dbReference>
<dbReference type="Pfam" id="PF06439">
    <property type="entry name" value="3keto-disac_hyd"/>
    <property type="match status" value="1"/>
</dbReference>
<accession>A0A1X9YRR1</accession>
<evidence type="ECO:0000259" key="1">
    <source>
        <dbReference type="Pfam" id="PF06439"/>
    </source>
</evidence>
<dbReference type="GO" id="GO:0016787">
    <property type="term" value="F:hydrolase activity"/>
    <property type="evidence" value="ECO:0007669"/>
    <property type="project" value="InterPro"/>
</dbReference>
<evidence type="ECO:0000313" key="3">
    <source>
        <dbReference type="Proteomes" id="UP000266292"/>
    </source>
</evidence>
<dbReference type="InterPro" id="IPR010496">
    <property type="entry name" value="AL/BT2_dom"/>
</dbReference>
<dbReference type="STRING" id="709015.GCA_000472485_01790"/>
<evidence type="ECO:0000313" key="2">
    <source>
        <dbReference type="EMBL" id="ARS35543.1"/>
    </source>
</evidence>
<dbReference type="AlphaFoldDB" id="A0A1X9YRR1"/>
<reference evidence="3" key="1">
    <citation type="submission" date="2017-05" db="EMBL/GenBank/DDBJ databases">
        <authorList>
            <person name="Ray J."/>
            <person name="Price M."/>
            <person name="Deutschbauer A."/>
        </authorList>
    </citation>
    <scope>NUCLEOTIDE SEQUENCE [LARGE SCALE GENOMIC DNA]</scope>
    <source>
        <strain evidence="3">DSM 19842</strain>
    </source>
</reference>
<dbReference type="RefSeq" id="WP_025606454.1">
    <property type="nucleotide sequence ID" value="NZ_CP021235.1"/>
</dbReference>
<proteinExistence type="predicted"/>
<dbReference type="Gene3D" id="2.60.120.560">
    <property type="entry name" value="Exo-inulinase, domain 1"/>
    <property type="match status" value="1"/>
</dbReference>
<protein>
    <recommendedName>
        <fullName evidence="1">3-keto-alpha-glucoside-1,2-lyase/3-keto-2-hydroxy-glucal hydratase domain-containing protein</fullName>
    </recommendedName>
</protein>